<evidence type="ECO:0000313" key="10">
    <source>
        <dbReference type="Proteomes" id="UP000606490"/>
    </source>
</evidence>
<evidence type="ECO:0000256" key="5">
    <source>
        <dbReference type="ARBA" id="ARBA00022989"/>
    </source>
</evidence>
<dbReference type="Gene3D" id="1.10.3720.10">
    <property type="entry name" value="MetI-like"/>
    <property type="match status" value="1"/>
</dbReference>
<evidence type="ECO:0000256" key="2">
    <source>
        <dbReference type="ARBA" id="ARBA00022448"/>
    </source>
</evidence>
<feature type="transmembrane region" description="Helical" evidence="7">
    <location>
        <begin position="120"/>
        <end position="139"/>
    </location>
</feature>
<evidence type="ECO:0000256" key="4">
    <source>
        <dbReference type="ARBA" id="ARBA00022692"/>
    </source>
</evidence>
<accession>A0ABS1UZB9</accession>
<dbReference type="SUPFAM" id="SSF161098">
    <property type="entry name" value="MetI-like"/>
    <property type="match status" value="1"/>
</dbReference>
<evidence type="ECO:0000256" key="6">
    <source>
        <dbReference type="ARBA" id="ARBA00023136"/>
    </source>
</evidence>
<evidence type="ECO:0000256" key="3">
    <source>
        <dbReference type="ARBA" id="ARBA00022475"/>
    </source>
</evidence>
<keyword evidence="6 7" id="KW-0472">Membrane</keyword>
<comment type="caution">
    <text evidence="9">The sequence shown here is derived from an EMBL/GenBank/DDBJ whole genome shotgun (WGS) entry which is preliminary data.</text>
</comment>
<proteinExistence type="inferred from homology"/>
<feature type="transmembrane region" description="Helical" evidence="7">
    <location>
        <begin position="61"/>
        <end position="80"/>
    </location>
</feature>
<dbReference type="PROSITE" id="PS50928">
    <property type="entry name" value="ABC_TM1"/>
    <property type="match status" value="1"/>
</dbReference>
<keyword evidence="10" id="KW-1185">Reference proteome</keyword>
<name>A0ABS1UZB9_9PROT</name>
<dbReference type="CDD" id="cd06261">
    <property type="entry name" value="TM_PBP2"/>
    <property type="match status" value="1"/>
</dbReference>
<dbReference type="InterPro" id="IPR035906">
    <property type="entry name" value="MetI-like_sf"/>
</dbReference>
<dbReference type="InterPro" id="IPR000515">
    <property type="entry name" value="MetI-like"/>
</dbReference>
<comment type="subcellular location">
    <subcellularLocation>
        <location evidence="1 7">Cell membrane</location>
        <topology evidence="1 7">Multi-pass membrane protein</topology>
    </subcellularLocation>
</comment>
<dbReference type="Proteomes" id="UP000606490">
    <property type="component" value="Unassembled WGS sequence"/>
</dbReference>
<evidence type="ECO:0000259" key="8">
    <source>
        <dbReference type="PROSITE" id="PS50928"/>
    </source>
</evidence>
<evidence type="ECO:0000313" key="9">
    <source>
        <dbReference type="EMBL" id="MBL6454647.1"/>
    </source>
</evidence>
<comment type="similarity">
    <text evidence="7">Belongs to the binding-protein-dependent transport system permease family.</text>
</comment>
<reference evidence="9 10" key="1">
    <citation type="submission" date="2021-01" db="EMBL/GenBank/DDBJ databases">
        <title>Belnapia mucosa sp. nov. and Belnapia arida sp. nov., isolated from the Tabernas Desert (Almeria, Spain).</title>
        <authorList>
            <person name="Molina-Menor E."/>
            <person name="Vidal-Verdu A."/>
            <person name="Calonge A."/>
            <person name="Satari L."/>
            <person name="Pereto Magraner J."/>
            <person name="Porcar Miralles M."/>
        </authorList>
    </citation>
    <scope>NUCLEOTIDE SEQUENCE [LARGE SCALE GENOMIC DNA]</scope>
    <source>
        <strain evidence="9 10">T6</strain>
    </source>
</reference>
<protein>
    <submittedName>
        <fullName evidence="9">ABC transporter permease subunit</fullName>
    </submittedName>
</protein>
<feature type="transmembrane region" description="Helical" evidence="7">
    <location>
        <begin position="92"/>
        <end position="114"/>
    </location>
</feature>
<keyword evidence="2 7" id="KW-0813">Transport</keyword>
<feature type="transmembrane region" description="Helical" evidence="7">
    <location>
        <begin position="211"/>
        <end position="230"/>
    </location>
</feature>
<keyword evidence="3" id="KW-1003">Cell membrane</keyword>
<feature type="transmembrane region" description="Helical" evidence="7">
    <location>
        <begin position="160"/>
        <end position="191"/>
    </location>
</feature>
<evidence type="ECO:0000256" key="7">
    <source>
        <dbReference type="RuleBase" id="RU363032"/>
    </source>
</evidence>
<dbReference type="RefSeq" id="WP_236033433.1">
    <property type="nucleotide sequence ID" value="NZ_JAEUXJ010000002.1"/>
</dbReference>
<dbReference type="EMBL" id="JAEUXJ010000002">
    <property type="protein sequence ID" value="MBL6454647.1"/>
    <property type="molecule type" value="Genomic_DNA"/>
</dbReference>
<gene>
    <name evidence="9" type="ORF">JMJ55_04880</name>
</gene>
<dbReference type="Pfam" id="PF00528">
    <property type="entry name" value="BPD_transp_1"/>
    <property type="match status" value="1"/>
</dbReference>
<keyword evidence="5 7" id="KW-1133">Transmembrane helix</keyword>
<organism evidence="9 10">
    <name type="scientific">Belnapia mucosa</name>
    <dbReference type="NCBI Taxonomy" id="2804532"/>
    <lineage>
        <taxon>Bacteria</taxon>
        <taxon>Pseudomonadati</taxon>
        <taxon>Pseudomonadota</taxon>
        <taxon>Alphaproteobacteria</taxon>
        <taxon>Acetobacterales</taxon>
        <taxon>Roseomonadaceae</taxon>
        <taxon>Belnapia</taxon>
    </lineage>
</organism>
<dbReference type="PANTHER" id="PTHR30151">
    <property type="entry name" value="ALKANE SULFONATE ABC TRANSPORTER-RELATED, MEMBRANE SUBUNIT"/>
    <property type="match status" value="1"/>
</dbReference>
<sequence length="246" mass="26714">MLVLGRLALLAGFCALWEALPRVGLADPELLPPFSTVLATLGELLARPALLADLGTTTLELLVAVALALPLGTLLGLALGENERLARIFDPLVFFLFSIPKSIFLPLFILTMGIGFWQKVAFGVFSTLFIVLMSAAAAVRSVRPDHVFTARAFGASRAQIAWRVYLPSMLPILLEGFRLAVIFGFTAVLLAEMYASRTGMGHQIASWGENFMLQRLFAGVLLLSVVAIAMNEAIRGIEARCSHWRS</sequence>
<dbReference type="PANTHER" id="PTHR30151:SF0">
    <property type="entry name" value="ABC TRANSPORTER PERMEASE PROTEIN MJ0413-RELATED"/>
    <property type="match status" value="1"/>
</dbReference>
<keyword evidence="4 7" id="KW-0812">Transmembrane</keyword>
<feature type="domain" description="ABC transmembrane type-1" evidence="8">
    <location>
        <begin position="54"/>
        <end position="234"/>
    </location>
</feature>
<evidence type="ECO:0000256" key="1">
    <source>
        <dbReference type="ARBA" id="ARBA00004651"/>
    </source>
</evidence>